<reference evidence="3" key="2">
    <citation type="submission" date="2025-09" db="UniProtKB">
        <authorList>
            <consortium name="Ensembl"/>
        </authorList>
    </citation>
    <scope>IDENTIFICATION</scope>
</reference>
<accession>A0A671KX12</accession>
<organism evidence="3 4">
    <name type="scientific">Sinocyclocheilus anshuiensis</name>
    <dbReference type="NCBI Taxonomy" id="1608454"/>
    <lineage>
        <taxon>Eukaryota</taxon>
        <taxon>Metazoa</taxon>
        <taxon>Chordata</taxon>
        <taxon>Craniata</taxon>
        <taxon>Vertebrata</taxon>
        <taxon>Euteleostomi</taxon>
        <taxon>Actinopterygii</taxon>
        <taxon>Neopterygii</taxon>
        <taxon>Teleostei</taxon>
        <taxon>Ostariophysi</taxon>
        <taxon>Cypriniformes</taxon>
        <taxon>Cyprinidae</taxon>
        <taxon>Cyprininae</taxon>
        <taxon>Sinocyclocheilus</taxon>
    </lineage>
</organism>
<dbReference type="CDD" id="cd09076">
    <property type="entry name" value="L1-EN"/>
    <property type="match status" value="1"/>
</dbReference>
<dbReference type="InterPro" id="IPR005135">
    <property type="entry name" value="Endo/exonuclease/phosphatase"/>
</dbReference>
<dbReference type="InterPro" id="IPR043502">
    <property type="entry name" value="DNA/RNA_pol_sf"/>
</dbReference>
<dbReference type="PANTHER" id="PTHR31635">
    <property type="entry name" value="REVERSE TRANSCRIPTASE DOMAIN-CONTAINING PROTEIN-RELATED"/>
    <property type="match status" value="1"/>
</dbReference>
<sequence>MCCLLIFVLYAMCDIISIACLNCNGLREINKFEQVIGKLKTDVICLQETHWSEDIMVNIKKIWEDDIYVNHGNQRACGVAILIKRGGIYKVKQIYNDGKGRMLGIDFMFYNDLFRLVNIYAPNVEIERKGVFKQMKPLCTGNCIVVGDFNVWCTRLDVSRSANFKSDVSRKFLNDLMQSEDMADAWREENPFKKEFSRRQMVLGNLKQSRIDLCLVKKKILHYVKNVRYKFIGVSDHAAMTVKMGVNMEARGGGMWCLNSALLKEEAYRKSINGCIRGEMENSLFEENVCEWWEMMKGKIKKRSIRYSKQRNFMRKREMEGMGSMLEKEAEKIENNPEYTKEHFFRIKAEMEMYEKEKCEGAIVRSRAQYAVEGERCTKYFLNLEEKKQRKNYITELENEEGEKVTDYVEIIEVVESFYKKLFKKENVKQECVDEVLNTVSASLSDVERNKCEGDMSIEEIKEAIKQTKPNKSPGSDGLTHEFYKTFKEILAPILIRLFRSMEERSEVPESMGLGVIAILYKNKGSPLSLNNYRPLSLLNTDYKILTKVLANRIKGVVGSIISPNQAYSIPGRDITDTICTIRDVVDSMDKDGEGGLVLCMDLNKAFDRVEHGFMEQAMRKFGFGERILRWINLLYNNAKSCVKVNGVLTNPFPLERSVRQGCPLSAMLYSISVEPLATLVKRDGEIRGIPVPHGGLSLIHQYADDTTFTVRDMESIKRIMKHFETYGKASGAKINIEKSEIMSIGGVDMSGCDTTFKVTKECTMILGVNIGVNAKEARDATWTGILNKIKQVLSVWKLRELRLRGKVIVVNSLLLTKCNYVLGVVDLPVWVLNEMKEVLNNFLWGGKGVKISKDTLIAEYTEGGLKLIDLEVKRKAIRVKTMKKYLYDKVEYGWKGFMRDFLDKSSGCGEEGVFMALKKPMFENIPLFYQEVLSAWAEFLMDVRYECENINQILKQPIFLNPKIRMKGKMFYNRLYMKAGVRQVKDMAYEYVRG</sequence>
<dbReference type="InterPro" id="IPR000477">
    <property type="entry name" value="RT_dom"/>
</dbReference>
<dbReference type="GO" id="GO:0003824">
    <property type="term" value="F:catalytic activity"/>
    <property type="evidence" value="ECO:0007669"/>
    <property type="project" value="InterPro"/>
</dbReference>
<dbReference type="AlphaFoldDB" id="A0A671KX12"/>
<dbReference type="Proteomes" id="UP000472260">
    <property type="component" value="Unassembled WGS sequence"/>
</dbReference>
<dbReference type="SUPFAM" id="SSF56672">
    <property type="entry name" value="DNA/RNA polymerases"/>
    <property type="match status" value="1"/>
</dbReference>
<name>A0A671KX12_9TELE</name>
<evidence type="ECO:0000313" key="3">
    <source>
        <dbReference type="Ensembl" id="ENSSANP00000010103.1"/>
    </source>
</evidence>
<dbReference type="PANTHER" id="PTHR31635:SF196">
    <property type="entry name" value="REVERSE TRANSCRIPTASE DOMAIN-CONTAINING PROTEIN-RELATED"/>
    <property type="match status" value="1"/>
</dbReference>
<feature type="signal peptide" evidence="1">
    <location>
        <begin position="1"/>
        <end position="18"/>
    </location>
</feature>
<dbReference type="InterPro" id="IPR036691">
    <property type="entry name" value="Endo/exonu/phosph_ase_sf"/>
</dbReference>
<keyword evidence="4" id="KW-1185">Reference proteome</keyword>
<evidence type="ECO:0000313" key="4">
    <source>
        <dbReference type="Proteomes" id="UP000472260"/>
    </source>
</evidence>
<dbReference type="Pfam" id="PF03372">
    <property type="entry name" value="Exo_endo_phos"/>
    <property type="match status" value="1"/>
</dbReference>
<reference evidence="3" key="1">
    <citation type="submission" date="2025-08" db="UniProtKB">
        <authorList>
            <consortium name="Ensembl"/>
        </authorList>
    </citation>
    <scope>IDENTIFICATION</scope>
</reference>
<feature type="domain" description="Reverse transcriptase" evidence="2">
    <location>
        <begin position="501"/>
        <end position="771"/>
    </location>
</feature>
<dbReference type="Ensembl" id="ENSSANT00000010828.1">
    <property type="protein sequence ID" value="ENSSANP00000010103.1"/>
    <property type="gene ID" value="ENSSANG00000005592.1"/>
</dbReference>
<feature type="chain" id="PRO_5025512276" description="Reverse transcriptase domain-containing protein" evidence="1">
    <location>
        <begin position="19"/>
        <end position="995"/>
    </location>
</feature>
<dbReference type="Gene3D" id="3.60.10.10">
    <property type="entry name" value="Endonuclease/exonuclease/phosphatase"/>
    <property type="match status" value="1"/>
</dbReference>
<evidence type="ECO:0000256" key="1">
    <source>
        <dbReference type="SAM" id="SignalP"/>
    </source>
</evidence>
<dbReference type="PROSITE" id="PS50878">
    <property type="entry name" value="RT_POL"/>
    <property type="match status" value="1"/>
</dbReference>
<proteinExistence type="predicted"/>
<dbReference type="Pfam" id="PF00078">
    <property type="entry name" value="RVT_1"/>
    <property type="match status" value="1"/>
</dbReference>
<dbReference type="CDD" id="cd01650">
    <property type="entry name" value="RT_nLTR_like"/>
    <property type="match status" value="1"/>
</dbReference>
<keyword evidence="1" id="KW-0732">Signal</keyword>
<protein>
    <recommendedName>
        <fullName evidence="2">Reverse transcriptase domain-containing protein</fullName>
    </recommendedName>
</protein>
<dbReference type="SUPFAM" id="SSF56219">
    <property type="entry name" value="DNase I-like"/>
    <property type="match status" value="1"/>
</dbReference>
<evidence type="ECO:0000259" key="2">
    <source>
        <dbReference type="PROSITE" id="PS50878"/>
    </source>
</evidence>